<evidence type="ECO:0000313" key="3">
    <source>
        <dbReference type="EMBL" id="GAL87345.1"/>
    </source>
</evidence>
<dbReference type="SMART" id="SM00331">
    <property type="entry name" value="PP2C_SIG"/>
    <property type="match status" value="1"/>
</dbReference>
<dbReference type="AlphaFoldDB" id="A0A098LK61"/>
<proteinExistence type="predicted"/>
<dbReference type="SUPFAM" id="SSF81606">
    <property type="entry name" value="PP2C-like"/>
    <property type="match status" value="1"/>
</dbReference>
<evidence type="ECO:0000259" key="2">
    <source>
        <dbReference type="SMART" id="SM00331"/>
    </source>
</evidence>
<dbReference type="Proteomes" id="UP000030185">
    <property type="component" value="Unassembled WGS sequence"/>
</dbReference>
<dbReference type="STRING" id="153721.MYP_4577"/>
<dbReference type="PANTHER" id="PTHR43156">
    <property type="entry name" value="STAGE II SPORULATION PROTEIN E-RELATED"/>
    <property type="match status" value="1"/>
</dbReference>
<evidence type="ECO:0000313" key="4">
    <source>
        <dbReference type="Proteomes" id="UP000030185"/>
    </source>
</evidence>
<dbReference type="SUPFAM" id="SSF55781">
    <property type="entry name" value="GAF domain-like"/>
    <property type="match status" value="1"/>
</dbReference>
<dbReference type="InterPro" id="IPR001932">
    <property type="entry name" value="PPM-type_phosphatase-like_dom"/>
</dbReference>
<protein>
    <submittedName>
        <fullName evidence="3">Sigma factor sigB regulation protein</fullName>
    </submittedName>
</protein>
<keyword evidence="4" id="KW-1185">Reference proteome</keyword>
<sequence length="404" mass="45866">MIFQKLSQSIQLGNKEDEVHEILIDSSLSTIFANAGWLEIVDEKGNFKAFINKGISEIDVFEIKKVLRKNHFNIDNQPQYIKDAKSLEHSERIQKLPFKSLLIIPLYSHKQKLGTLVLLKNETDGFDKEMVDIICSFVSQASIAIKNFRLIDEAVATERYQEELKIAKEVQKSLLPQSLIFNINLQITAFTKAADEVGGDYYDFYEYSDKKIAMVIGDVSGNGTSAAFTMAQMKGVFQSLVQTEIPPDEFMVQANKALGRGLEKSSFITLTFLSIDTENQTIEIARAGHCPALFFNSQTGEISYLKSKGLGLGIIRNKDYSKHIEKKKISYNKGDILILYTDGIIEATNELGEEFGFDKLKNLLYLHHSLNTKEISNLILEKFYEFTETQALHDDYTFLIIKFV</sequence>
<dbReference type="eggNOG" id="COG2208">
    <property type="taxonomic scope" value="Bacteria"/>
</dbReference>
<dbReference type="Gene3D" id="3.30.450.40">
    <property type="match status" value="1"/>
</dbReference>
<feature type="domain" description="PPM-type phosphatase" evidence="2">
    <location>
        <begin position="182"/>
        <end position="403"/>
    </location>
</feature>
<dbReference type="InterPro" id="IPR029016">
    <property type="entry name" value="GAF-like_dom_sf"/>
</dbReference>
<dbReference type="InterPro" id="IPR003018">
    <property type="entry name" value="GAF"/>
</dbReference>
<dbReference type="Gene3D" id="3.60.40.10">
    <property type="entry name" value="PPM-type phosphatase domain"/>
    <property type="match status" value="1"/>
</dbReference>
<dbReference type="Pfam" id="PF07228">
    <property type="entry name" value="SpoIIE"/>
    <property type="match status" value="1"/>
</dbReference>
<comment type="caution">
    <text evidence="3">The sequence shown here is derived from an EMBL/GenBank/DDBJ whole genome shotgun (WGS) entry which is preliminary data.</text>
</comment>
<reference evidence="3 4" key="1">
    <citation type="submission" date="2014-09" db="EMBL/GenBank/DDBJ databases">
        <title>Sporocytophaga myxococcoides PG-01 genome sequencing.</title>
        <authorList>
            <person name="Liu L."/>
            <person name="Gao P.J."/>
            <person name="Chen G.J."/>
            <person name="Wang L.S."/>
        </authorList>
    </citation>
    <scope>NUCLEOTIDE SEQUENCE [LARGE SCALE GENOMIC DNA]</scope>
    <source>
        <strain evidence="3 4">PG-01</strain>
    </source>
</reference>
<dbReference type="EMBL" id="BBLT01000012">
    <property type="protein sequence ID" value="GAL87345.1"/>
    <property type="molecule type" value="Genomic_DNA"/>
</dbReference>
<dbReference type="GO" id="GO:0016791">
    <property type="term" value="F:phosphatase activity"/>
    <property type="evidence" value="ECO:0007669"/>
    <property type="project" value="TreeGrafter"/>
</dbReference>
<dbReference type="PANTHER" id="PTHR43156:SF2">
    <property type="entry name" value="STAGE II SPORULATION PROTEIN E"/>
    <property type="match status" value="1"/>
</dbReference>
<dbReference type="InterPro" id="IPR036457">
    <property type="entry name" value="PPM-type-like_dom_sf"/>
</dbReference>
<name>A0A098LK61_9BACT</name>
<dbReference type="Pfam" id="PF13185">
    <property type="entry name" value="GAF_2"/>
    <property type="match status" value="1"/>
</dbReference>
<evidence type="ECO:0000256" key="1">
    <source>
        <dbReference type="ARBA" id="ARBA00022801"/>
    </source>
</evidence>
<dbReference type="InterPro" id="IPR052016">
    <property type="entry name" value="Bact_Sigma-Reg"/>
</dbReference>
<organism evidence="3 4">
    <name type="scientific">Sporocytophaga myxococcoides</name>
    <dbReference type="NCBI Taxonomy" id="153721"/>
    <lineage>
        <taxon>Bacteria</taxon>
        <taxon>Pseudomonadati</taxon>
        <taxon>Bacteroidota</taxon>
        <taxon>Cytophagia</taxon>
        <taxon>Cytophagales</taxon>
        <taxon>Cytophagaceae</taxon>
        <taxon>Sporocytophaga</taxon>
    </lineage>
</organism>
<accession>A0A098LK61</accession>
<keyword evidence="1" id="KW-0378">Hydrolase</keyword>
<gene>
    <name evidence="3" type="ORF">MYP_4577</name>
</gene>